<evidence type="ECO:0000259" key="1">
    <source>
        <dbReference type="PROSITE" id="PS51664"/>
    </source>
</evidence>
<dbReference type="EMBL" id="LQMT02000020">
    <property type="protein sequence ID" value="ONF67861.1"/>
    <property type="molecule type" value="Genomic_DNA"/>
</dbReference>
<dbReference type="PROSITE" id="PS51664">
    <property type="entry name" value="YCAO"/>
    <property type="match status" value="1"/>
</dbReference>
<dbReference type="AlphaFoldDB" id="A0A1W2LSQ0"/>
<dbReference type="PANTHER" id="PTHR37809">
    <property type="entry name" value="RIBOSOMAL PROTEIN S12 METHYLTHIOTRANSFERASE ACCESSORY FACTOR YCAO"/>
    <property type="match status" value="1"/>
</dbReference>
<dbReference type="Gene3D" id="3.30.160.660">
    <property type="match status" value="1"/>
</dbReference>
<dbReference type="RefSeq" id="WP_063274437.1">
    <property type="nucleotide sequence ID" value="NZ_LQMT02000020.1"/>
</dbReference>
<organism evidence="2 3">
    <name type="scientific">Amycolatopsis keratiniphila subsp. keratiniphila</name>
    <dbReference type="NCBI Taxonomy" id="227715"/>
    <lineage>
        <taxon>Bacteria</taxon>
        <taxon>Bacillati</taxon>
        <taxon>Actinomycetota</taxon>
        <taxon>Actinomycetes</taxon>
        <taxon>Pseudonocardiales</taxon>
        <taxon>Pseudonocardiaceae</taxon>
        <taxon>Amycolatopsis</taxon>
        <taxon>Amycolatopsis japonica group</taxon>
    </lineage>
</organism>
<dbReference type="NCBIfam" id="TIGR00702">
    <property type="entry name" value="YcaO-type kinase domain"/>
    <property type="match status" value="1"/>
</dbReference>
<dbReference type="Pfam" id="PF02624">
    <property type="entry name" value="YcaO"/>
    <property type="match status" value="1"/>
</dbReference>
<feature type="domain" description="YcaO" evidence="1">
    <location>
        <begin position="72"/>
        <end position="391"/>
    </location>
</feature>
<name>A0A1W2LSQ0_9PSEU</name>
<dbReference type="OrthoDB" id="109999at2"/>
<gene>
    <name evidence="2" type="ORF">AVR91_0220655</name>
</gene>
<protein>
    <recommendedName>
        <fullName evidence="1">YcaO domain-containing protein</fullName>
    </recommendedName>
</protein>
<accession>A0A1W2LSQ0</accession>
<dbReference type="InterPro" id="IPR003776">
    <property type="entry name" value="YcaO-like_dom"/>
</dbReference>
<reference evidence="2 3" key="1">
    <citation type="submission" date="2016-12" db="EMBL/GenBank/DDBJ databases">
        <title>Amycolatopsis keratiniphila subsp. keratiniphila genome sequencing and assembly.</title>
        <authorList>
            <person name="Mayilraj S."/>
            <person name="Kaur N."/>
        </authorList>
    </citation>
    <scope>NUCLEOTIDE SEQUENCE [LARGE SCALE GENOMIC DNA]</scope>
    <source>
        <strain evidence="2 3">DSM 44409</strain>
    </source>
</reference>
<evidence type="ECO:0000313" key="2">
    <source>
        <dbReference type="EMBL" id="ONF67861.1"/>
    </source>
</evidence>
<dbReference type="Proteomes" id="UP000076660">
    <property type="component" value="Unassembled WGS sequence"/>
</dbReference>
<proteinExistence type="predicted"/>
<comment type="caution">
    <text evidence="2">The sequence shown here is derived from an EMBL/GenBank/DDBJ whole genome shotgun (WGS) entry which is preliminary data.</text>
</comment>
<dbReference type="PANTHER" id="PTHR37809:SF1">
    <property type="entry name" value="RIBOSOMAL PROTEIN S12 METHYLTHIOTRANSFERASE ACCESSORY FACTOR YCAO"/>
    <property type="match status" value="1"/>
</dbReference>
<sequence length="391" mass="42418">MAEQIVTAGTRKSFFTGTHRTRLPEHTWEVMRPHLSTYGVTRVADVTGLDVIGIPVCMAVRPLARTLSVSQGKGHSLLLAKISAVMESIELWHAEYGCPPPDVRDVPAVDLGLPYRLEQLDNYPGGLVGDRTPLDWLSGRGLVGGSSLLVPHHMVHMARNLTSDWSPLGMRNGSNGLASGNNVPEATLHAVYEVLERNSLRHLTTSLDGRVNIDPASVEDPACAELIDKILDADAVFEIAMVPNRWGIACFVAYVWSHDFPVFSVGSGAHASVGVALSRAITESVQSRLTAISGTRDDLAPMYAHVQRRSGELPPVPRDLASFAEISSEGGGPEFDDVEAELAWISRRIQDFTGVEPIAVNLSTSEDFAVVKVVAPGLRFADRHVVPRPRY</sequence>
<evidence type="ECO:0000313" key="3">
    <source>
        <dbReference type="Proteomes" id="UP000076660"/>
    </source>
</evidence>